<dbReference type="EMBL" id="SDPN01000031">
    <property type="protein sequence ID" value="RXZ68213.1"/>
    <property type="molecule type" value="Genomic_DNA"/>
</dbReference>
<protein>
    <submittedName>
        <fullName evidence="1">SRPBCC family protein</fullName>
    </submittedName>
</protein>
<dbReference type="InterPro" id="IPR023393">
    <property type="entry name" value="START-like_dom_sf"/>
</dbReference>
<dbReference type="Gene3D" id="3.30.530.20">
    <property type="match status" value="1"/>
</dbReference>
<evidence type="ECO:0000313" key="1">
    <source>
        <dbReference type="EMBL" id="RXZ68213.1"/>
    </source>
</evidence>
<dbReference type="AlphaFoldDB" id="A0A4Q2KWG9"/>
<dbReference type="RefSeq" id="WP_129521627.1">
    <property type="nucleotide sequence ID" value="NZ_SDPN01000031.1"/>
</dbReference>
<dbReference type="OrthoDB" id="4483486at2"/>
<organism evidence="1 2">
    <name type="scientific">Agromyces albus</name>
    <dbReference type="NCBI Taxonomy" id="205332"/>
    <lineage>
        <taxon>Bacteria</taxon>
        <taxon>Bacillati</taxon>
        <taxon>Actinomycetota</taxon>
        <taxon>Actinomycetes</taxon>
        <taxon>Micrococcales</taxon>
        <taxon>Microbacteriaceae</taxon>
        <taxon>Agromyces</taxon>
    </lineage>
</organism>
<evidence type="ECO:0000313" key="2">
    <source>
        <dbReference type="Proteomes" id="UP000293865"/>
    </source>
</evidence>
<name>A0A4Q2KWG9_9MICO</name>
<accession>A0A4Q2KWG9</accession>
<dbReference type="Pfam" id="PF10604">
    <property type="entry name" value="Polyketide_cyc2"/>
    <property type="match status" value="1"/>
</dbReference>
<dbReference type="Proteomes" id="UP000293865">
    <property type="component" value="Unassembled WGS sequence"/>
</dbReference>
<dbReference type="InterPro" id="IPR019587">
    <property type="entry name" value="Polyketide_cyclase/dehydratase"/>
</dbReference>
<gene>
    <name evidence="1" type="ORF">ESP51_14625</name>
</gene>
<sequence length="153" mass="17399">MSRNVREFACRPEAVFDVLADGWLYPSWVVGASRMRDVELTWPRPESRLHHSVGVWPAVIDDLTVSLDWSPPRRAVLQARGWPIGEATVTIDVKRRGGGCVVRLQEEPAAGPARWVPWFLTEPLLLWRNAETLRRLAFLAEGREYRGESRALG</sequence>
<comment type="caution">
    <text evidence="1">The sequence shown here is derived from an EMBL/GenBank/DDBJ whole genome shotgun (WGS) entry which is preliminary data.</text>
</comment>
<reference evidence="1 2" key="1">
    <citation type="submission" date="2019-01" db="EMBL/GenBank/DDBJ databases">
        <title>Agromyces.</title>
        <authorList>
            <person name="Li J."/>
        </authorList>
    </citation>
    <scope>NUCLEOTIDE SEQUENCE [LARGE SCALE GENOMIC DNA]</scope>
    <source>
        <strain evidence="1 2">DSM 15934</strain>
    </source>
</reference>
<proteinExistence type="predicted"/>
<keyword evidence="2" id="KW-1185">Reference proteome</keyword>
<dbReference type="SUPFAM" id="SSF55961">
    <property type="entry name" value="Bet v1-like"/>
    <property type="match status" value="1"/>
</dbReference>